<accession>A0A1G7LKV8</accession>
<dbReference type="EMBL" id="FNBD01000019">
    <property type="protein sequence ID" value="SDF50115.1"/>
    <property type="molecule type" value="Genomic_DNA"/>
</dbReference>
<dbReference type="InterPro" id="IPR045767">
    <property type="entry name" value="DUF6134"/>
</dbReference>
<reference evidence="2" key="1">
    <citation type="submission" date="2016-10" db="EMBL/GenBank/DDBJ databases">
        <authorList>
            <person name="Varghese N."/>
            <person name="Submissions S."/>
        </authorList>
    </citation>
    <scope>NUCLEOTIDE SEQUENCE [LARGE SCALE GENOMIC DNA]</scope>
    <source>
        <strain evidence="2">DSM 24729</strain>
    </source>
</reference>
<dbReference type="RefSeq" id="WP_074539463.1">
    <property type="nucleotide sequence ID" value="NZ_FNBD01000019.1"/>
</dbReference>
<organism evidence="1 2">
    <name type="scientific">Cellulophaga baltica</name>
    <dbReference type="NCBI Taxonomy" id="76594"/>
    <lineage>
        <taxon>Bacteria</taxon>
        <taxon>Pseudomonadati</taxon>
        <taxon>Bacteroidota</taxon>
        <taxon>Flavobacteriia</taxon>
        <taxon>Flavobacteriales</taxon>
        <taxon>Flavobacteriaceae</taxon>
        <taxon>Cellulophaga</taxon>
    </lineage>
</organism>
<protein>
    <submittedName>
        <fullName evidence="1">Uncharacterized protein</fullName>
    </submittedName>
</protein>
<dbReference type="AlphaFoldDB" id="A0A1G7LKV8"/>
<evidence type="ECO:0000313" key="2">
    <source>
        <dbReference type="Proteomes" id="UP000182114"/>
    </source>
</evidence>
<dbReference type="Proteomes" id="UP000182114">
    <property type="component" value="Unassembled WGS sequence"/>
</dbReference>
<proteinExistence type="predicted"/>
<gene>
    <name evidence="1" type="ORF">SAMN04487992_1198</name>
</gene>
<dbReference type="eggNOG" id="ENOG5032VI4">
    <property type="taxonomic scope" value="Bacteria"/>
</dbReference>
<evidence type="ECO:0000313" key="1">
    <source>
        <dbReference type="EMBL" id="SDF50115.1"/>
    </source>
</evidence>
<sequence>MLWCLILFNFITFQGDLTPSPDKTLWYDIIYKEKTIGSLKATKTHKDAKTTYHTSSTIAFRLIKEFAVNYNYSVDFEAKLLKKAVVNIHINDKSHAKTLTQWHENEYLITKNGKSEVPIKTTIDYTSILLYFLEPTHINNCYSEQDGSFNTIVSLGNHVYKKINANGKENVYYYKNGVLEKAVIDGGLIAFEMLLRK</sequence>
<name>A0A1G7LKV8_9FLAO</name>
<dbReference type="Pfam" id="PF19630">
    <property type="entry name" value="DUF6134"/>
    <property type="match status" value="1"/>
</dbReference>
<keyword evidence="2" id="KW-1185">Reference proteome</keyword>